<evidence type="ECO:0000259" key="2">
    <source>
        <dbReference type="Pfam" id="PF07589"/>
    </source>
</evidence>
<evidence type="ECO:0000313" key="4">
    <source>
        <dbReference type="Proteomes" id="UP000722336"/>
    </source>
</evidence>
<proteinExistence type="predicted"/>
<organism evidence="3 4">
    <name type="scientific">Pacificimonas pallii</name>
    <dbReference type="NCBI Taxonomy" id="2827236"/>
    <lineage>
        <taxon>Bacteria</taxon>
        <taxon>Pseudomonadati</taxon>
        <taxon>Pseudomonadota</taxon>
        <taxon>Alphaproteobacteria</taxon>
        <taxon>Sphingomonadales</taxon>
        <taxon>Sphingosinicellaceae</taxon>
        <taxon>Pacificimonas</taxon>
    </lineage>
</organism>
<keyword evidence="4" id="KW-1185">Reference proteome</keyword>
<keyword evidence="1" id="KW-0812">Transmembrane</keyword>
<evidence type="ECO:0000313" key="3">
    <source>
        <dbReference type="EMBL" id="MBV7256547.1"/>
    </source>
</evidence>
<dbReference type="Pfam" id="PF07589">
    <property type="entry name" value="PEP-CTERM"/>
    <property type="match status" value="1"/>
</dbReference>
<gene>
    <name evidence="3" type="ORF">KCG44_07085</name>
</gene>
<comment type="caution">
    <text evidence="3">The sequence shown here is derived from an EMBL/GenBank/DDBJ whole genome shotgun (WGS) entry which is preliminary data.</text>
</comment>
<dbReference type="EMBL" id="JAGSPA010000002">
    <property type="protein sequence ID" value="MBV7256547.1"/>
    <property type="molecule type" value="Genomic_DNA"/>
</dbReference>
<feature type="transmembrane region" description="Helical" evidence="1">
    <location>
        <begin position="105"/>
        <end position="123"/>
    </location>
</feature>
<reference evidence="3 4" key="1">
    <citation type="submission" date="2021-04" db="EMBL/GenBank/DDBJ databases">
        <authorList>
            <person name="Pira H."/>
            <person name="Risdian C."/>
            <person name="Wink J."/>
        </authorList>
    </citation>
    <scope>NUCLEOTIDE SEQUENCE [LARGE SCALE GENOMIC DNA]</scope>
    <source>
        <strain evidence="3 4">WHA3</strain>
    </source>
</reference>
<accession>A0ABS6SFB3</accession>
<sequence length="128" mass="13170">MSAASNSLLPQPGNNAPLAMLLDDDADALTLTMGSSSSGTITIDFYSDLGVLQSSVTQALVPSGYEVYTYSGLGTFRGVAFRDNTDASGLRFMNFSYNSVDAGPVPAPGALGLLGLGLLVMAGRARRA</sequence>
<dbReference type="RefSeq" id="WP_218445203.1">
    <property type="nucleotide sequence ID" value="NZ_JAGSPA010000002.1"/>
</dbReference>
<dbReference type="InterPro" id="IPR013424">
    <property type="entry name" value="Ice-binding_C"/>
</dbReference>
<dbReference type="Proteomes" id="UP000722336">
    <property type="component" value="Unassembled WGS sequence"/>
</dbReference>
<feature type="domain" description="Ice-binding protein C-terminal" evidence="2">
    <location>
        <begin position="104"/>
        <end position="127"/>
    </location>
</feature>
<keyword evidence="1" id="KW-0472">Membrane</keyword>
<keyword evidence="1" id="KW-1133">Transmembrane helix</keyword>
<name>A0ABS6SFB3_9SPHN</name>
<evidence type="ECO:0000256" key="1">
    <source>
        <dbReference type="SAM" id="Phobius"/>
    </source>
</evidence>
<protein>
    <submittedName>
        <fullName evidence="3">PEP-CTERM sorting domain-containing protein</fullName>
    </submittedName>
</protein>